<dbReference type="KEGG" id="lmi:LMXM_33_4230"/>
<dbReference type="VEuPathDB" id="TriTrypDB:LmxM.33.4230"/>
<name>E9B5L8_LEIMU</name>
<dbReference type="RefSeq" id="XP_003878985.1">
    <property type="nucleotide sequence ID" value="XM_003878936.1"/>
</dbReference>
<keyword evidence="2" id="KW-1185">Reference proteome</keyword>
<gene>
    <name evidence="1" type="ORF">LMXM_33_4230</name>
</gene>
<evidence type="ECO:0000313" key="2">
    <source>
        <dbReference type="Proteomes" id="UP000007259"/>
    </source>
</evidence>
<accession>E9B5L8</accession>
<dbReference type="OMA" id="FGACRAF"/>
<proteinExistence type="predicted"/>
<dbReference type="AlphaFoldDB" id="E9B5L8"/>
<sequence length="234" mass="25653">MSRVQASKRFEVQGWKGGRSVRSLHCVPVICCPSPSLPPFTPARLLPVCRIGGGVAMGVLRQECRHGAPQLSLSSLFLCHYPYRPYSLILIYLILSRDTSRLTGAAFSSASIRAHRGPFGACRAFHQPTHARRLTAMSQLSIVKDQLLSKGINHFVVLSSSGQVVEYSGDFENKEKQVLAYAILQQCSALFAKGESMKRVTMKFEDVLYVATTVEDSATVYGVVAKRPTNGATM</sequence>
<evidence type="ECO:0000313" key="1">
    <source>
        <dbReference type="EMBL" id="CBZ30538.1"/>
    </source>
</evidence>
<dbReference type="OrthoDB" id="275011at2759"/>
<protein>
    <submittedName>
        <fullName evidence="1">Uncharacterized protein</fullName>
    </submittedName>
</protein>
<reference evidence="1 2" key="1">
    <citation type="journal article" date="2011" name="Genome Res.">
        <title>Chromosome and gene copy number variation allow major structural change between species and strains of Leishmania.</title>
        <authorList>
            <person name="Rogers M.B."/>
            <person name="Hilley J.D."/>
            <person name="Dickens N.J."/>
            <person name="Wilkes J."/>
            <person name="Bates P.A."/>
            <person name="Depledge D.P."/>
            <person name="Harris D."/>
            <person name="Her Y."/>
            <person name="Herzyk P."/>
            <person name="Imamura H."/>
            <person name="Otto T.D."/>
            <person name="Sanders M."/>
            <person name="Seeger K."/>
            <person name="Dujardin J.C."/>
            <person name="Berriman M."/>
            <person name="Smith D.F."/>
            <person name="Hertz-Fowler C."/>
            <person name="Mottram J.C."/>
        </authorList>
    </citation>
    <scope>NUCLEOTIDE SEQUENCE [LARGE SCALE GENOMIC DNA]</scope>
    <source>
        <strain evidence="1 2">MHOM/GT/2001/U1103</strain>
    </source>
</reference>
<dbReference type="EMBL" id="FR799586">
    <property type="protein sequence ID" value="CBZ30538.1"/>
    <property type="molecule type" value="Genomic_DNA"/>
</dbReference>
<dbReference type="Proteomes" id="UP000007259">
    <property type="component" value="Chromosome 33"/>
</dbReference>
<organism evidence="1 2">
    <name type="scientific">Leishmania mexicana (strain MHOM/GT/2001/U1103)</name>
    <dbReference type="NCBI Taxonomy" id="929439"/>
    <lineage>
        <taxon>Eukaryota</taxon>
        <taxon>Discoba</taxon>
        <taxon>Euglenozoa</taxon>
        <taxon>Kinetoplastea</taxon>
        <taxon>Metakinetoplastina</taxon>
        <taxon>Trypanosomatida</taxon>
        <taxon>Trypanosomatidae</taxon>
        <taxon>Leishmaniinae</taxon>
        <taxon>Leishmania</taxon>
    </lineage>
</organism>
<dbReference type="GeneID" id="13452593"/>